<evidence type="ECO:0000313" key="3">
    <source>
        <dbReference type="EMBL" id="KAK7582734.1"/>
    </source>
</evidence>
<sequence length="188" mass="22113">MMPAKKLVSECVVQRSKVTFLQLGRRIQQERGHHKKKKVHKEIKKLVIKIIIAIFLVMQKIKWALLMIQTILLNNFIIVATLFVLSKTFKVWHELKHKPHIEKQVVVYDNVHHQHYDNGEHSDYEEGHGHNHGWGWWGRSFQTQTEASTVSEQDYENDYYSRVTRSALGRSRKRRGASANYPTVRNSS</sequence>
<accession>A0AAN9TTF0</accession>
<proteinExistence type="predicted"/>
<dbReference type="Proteomes" id="UP001367676">
    <property type="component" value="Unassembled WGS sequence"/>
</dbReference>
<protein>
    <submittedName>
        <fullName evidence="3">Uncharacterized protein</fullName>
    </submittedName>
</protein>
<organism evidence="3 4">
    <name type="scientific">Parthenolecanium corni</name>
    <dbReference type="NCBI Taxonomy" id="536013"/>
    <lineage>
        <taxon>Eukaryota</taxon>
        <taxon>Metazoa</taxon>
        <taxon>Ecdysozoa</taxon>
        <taxon>Arthropoda</taxon>
        <taxon>Hexapoda</taxon>
        <taxon>Insecta</taxon>
        <taxon>Pterygota</taxon>
        <taxon>Neoptera</taxon>
        <taxon>Paraneoptera</taxon>
        <taxon>Hemiptera</taxon>
        <taxon>Sternorrhyncha</taxon>
        <taxon>Coccoidea</taxon>
        <taxon>Coccidae</taxon>
        <taxon>Parthenolecanium</taxon>
    </lineage>
</organism>
<evidence type="ECO:0000313" key="4">
    <source>
        <dbReference type="Proteomes" id="UP001367676"/>
    </source>
</evidence>
<reference evidence="3 4" key="1">
    <citation type="submission" date="2024-03" db="EMBL/GenBank/DDBJ databases">
        <title>Adaptation during the transition from Ophiocordyceps entomopathogen to insect associate is accompanied by gene loss and intensified selection.</title>
        <authorList>
            <person name="Ward C.M."/>
            <person name="Onetto C.A."/>
            <person name="Borneman A.R."/>
        </authorList>
    </citation>
    <scope>NUCLEOTIDE SEQUENCE [LARGE SCALE GENOMIC DNA]</scope>
    <source>
        <strain evidence="3">AWRI1</strain>
        <tissue evidence="3">Single Adult Female</tissue>
    </source>
</reference>
<evidence type="ECO:0000256" key="2">
    <source>
        <dbReference type="SAM" id="Phobius"/>
    </source>
</evidence>
<feature type="region of interest" description="Disordered" evidence="1">
    <location>
        <begin position="169"/>
        <end position="188"/>
    </location>
</feature>
<evidence type="ECO:0000256" key="1">
    <source>
        <dbReference type="SAM" id="MobiDB-lite"/>
    </source>
</evidence>
<name>A0AAN9TTF0_9HEMI</name>
<feature type="transmembrane region" description="Helical" evidence="2">
    <location>
        <begin position="71"/>
        <end position="89"/>
    </location>
</feature>
<keyword evidence="4" id="KW-1185">Reference proteome</keyword>
<keyword evidence="2" id="KW-1133">Transmembrane helix</keyword>
<dbReference type="EMBL" id="JBBCAQ010000033">
    <property type="protein sequence ID" value="KAK7582734.1"/>
    <property type="molecule type" value="Genomic_DNA"/>
</dbReference>
<gene>
    <name evidence="3" type="ORF">V9T40_014179</name>
</gene>
<keyword evidence="2" id="KW-0472">Membrane</keyword>
<comment type="caution">
    <text evidence="3">The sequence shown here is derived from an EMBL/GenBank/DDBJ whole genome shotgun (WGS) entry which is preliminary data.</text>
</comment>
<dbReference type="AlphaFoldDB" id="A0AAN9TTF0"/>
<keyword evidence="2" id="KW-0812">Transmembrane</keyword>